<proteinExistence type="predicted"/>
<reference evidence="1 2" key="1">
    <citation type="submission" date="2017-02" db="EMBL/GenBank/DDBJ databases">
        <title>Complete genome sequence of the cold-active Pseudoalteromonas aliena strain EH1 isolated from Arctic seawater.</title>
        <authorList>
            <person name="Kim E."/>
            <person name="Heo E."/>
            <person name="Kim H."/>
            <person name="Kim D."/>
        </authorList>
    </citation>
    <scope>NUCLEOTIDE SEQUENCE [LARGE SCALE GENOMIC DNA]</scope>
    <source>
        <strain evidence="1 2">EH1</strain>
    </source>
</reference>
<protein>
    <submittedName>
        <fullName evidence="1">Uncharacterized protein</fullName>
    </submittedName>
</protein>
<dbReference type="RefSeq" id="WP_077536995.1">
    <property type="nucleotide sequence ID" value="NZ_CANLYY010000045.1"/>
</dbReference>
<gene>
    <name evidence="1" type="ORF">B0W48_11075</name>
</gene>
<dbReference type="Proteomes" id="UP000188243">
    <property type="component" value="Chromosome"/>
</dbReference>
<accession>A0A1Q2GYS6</accession>
<dbReference type="AlphaFoldDB" id="A0A1Q2GYS6"/>
<dbReference type="STRING" id="247523.B0W48_11075"/>
<dbReference type="EMBL" id="CP019628">
    <property type="protein sequence ID" value="AQQ00294.1"/>
    <property type="molecule type" value="Genomic_DNA"/>
</dbReference>
<sequence>MAHNYRELLAYIGWGNKKVTIELIKLTKNGHSYYFQGELWLRNLRGLGDSRCSSASGEKLEIAILNRNRTPYWVESDKVIIAESAAERFEQWTKGTL</sequence>
<organism evidence="1 2">
    <name type="scientific">Pseudoalteromonas aliena</name>
    <dbReference type="NCBI Taxonomy" id="247523"/>
    <lineage>
        <taxon>Bacteria</taxon>
        <taxon>Pseudomonadati</taxon>
        <taxon>Pseudomonadota</taxon>
        <taxon>Gammaproteobacteria</taxon>
        <taxon>Alteromonadales</taxon>
        <taxon>Pseudoalteromonadaceae</taxon>
        <taxon>Pseudoalteromonas</taxon>
    </lineage>
</organism>
<name>A0A1Q2GYS6_9GAMM</name>
<evidence type="ECO:0000313" key="2">
    <source>
        <dbReference type="Proteomes" id="UP000188243"/>
    </source>
</evidence>
<evidence type="ECO:0000313" key="1">
    <source>
        <dbReference type="EMBL" id="AQQ00294.1"/>
    </source>
</evidence>
<dbReference type="KEGG" id="paln:B0W48_11075"/>